<organism evidence="1 2">
    <name type="scientific">Cichorium intybus</name>
    <name type="common">Chicory</name>
    <dbReference type="NCBI Taxonomy" id="13427"/>
    <lineage>
        <taxon>Eukaryota</taxon>
        <taxon>Viridiplantae</taxon>
        <taxon>Streptophyta</taxon>
        <taxon>Embryophyta</taxon>
        <taxon>Tracheophyta</taxon>
        <taxon>Spermatophyta</taxon>
        <taxon>Magnoliopsida</taxon>
        <taxon>eudicotyledons</taxon>
        <taxon>Gunneridae</taxon>
        <taxon>Pentapetalae</taxon>
        <taxon>asterids</taxon>
        <taxon>campanulids</taxon>
        <taxon>Asterales</taxon>
        <taxon>Asteraceae</taxon>
        <taxon>Cichorioideae</taxon>
        <taxon>Cichorieae</taxon>
        <taxon>Cichoriinae</taxon>
        <taxon>Cichorium</taxon>
    </lineage>
</organism>
<keyword evidence="2" id="KW-1185">Reference proteome</keyword>
<dbReference type="EMBL" id="CM042015">
    <property type="protein sequence ID" value="KAI3707877.1"/>
    <property type="molecule type" value="Genomic_DNA"/>
</dbReference>
<evidence type="ECO:0000313" key="1">
    <source>
        <dbReference type="EMBL" id="KAI3707877.1"/>
    </source>
</evidence>
<sequence>MFTSPHRGPQELIARCGDTTSLSLMPCYMAATQARFNVRFGSEEDREKGSEFLDTESSFLSKILAAAITAQI</sequence>
<gene>
    <name evidence="1" type="ORF">L2E82_36773</name>
</gene>
<comment type="caution">
    <text evidence="1">The sequence shown here is derived from an EMBL/GenBank/DDBJ whole genome shotgun (WGS) entry which is preliminary data.</text>
</comment>
<dbReference type="Proteomes" id="UP001055811">
    <property type="component" value="Linkage Group LG07"/>
</dbReference>
<evidence type="ECO:0000313" key="2">
    <source>
        <dbReference type="Proteomes" id="UP001055811"/>
    </source>
</evidence>
<proteinExistence type="predicted"/>
<reference evidence="1 2" key="2">
    <citation type="journal article" date="2022" name="Mol. Ecol. Resour.">
        <title>The genomes of chicory, endive, great burdock and yacon provide insights into Asteraceae paleo-polyploidization history and plant inulin production.</title>
        <authorList>
            <person name="Fan W."/>
            <person name="Wang S."/>
            <person name="Wang H."/>
            <person name="Wang A."/>
            <person name="Jiang F."/>
            <person name="Liu H."/>
            <person name="Zhao H."/>
            <person name="Xu D."/>
            <person name="Zhang Y."/>
        </authorList>
    </citation>
    <scope>NUCLEOTIDE SEQUENCE [LARGE SCALE GENOMIC DNA]</scope>
    <source>
        <strain evidence="2">cv. Punajuju</strain>
        <tissue evidence="1">Leaves</tissue>
    </source>
</reference>
<name>A0ACB9ADE4_CICIN</name>
<accession>A0ACB9ADE4</accession>
<protein>
    <submittedName>
        <fullName evidence="1">Uncharacterized protein</fullName>
    </submittedName>
</protein>
<reference evidence="2" key="1">
    <citation type="journal article" date="2022" name="Mol. Ecol. Resour.">
        <title>The genomes of chicory, endive, great burdock and yacon provide insights into Asteraceae palaeo-polyploidization history and plant inulin production.</title>
        <authorList>
            <person name="Fan W."/>
            <person name="Wang S."/>
            <person name="Wang H."/>
            <person name="Wang A."/>
            <person name="Jiang F."/>
            <person name="Liu H."/>
            <person name="Zhao H."/>
            <person name="Xu D."/>
            <person name="Zhang Y."/>
        </authorList>
    </citation>
    <scope>NUCLEOTIDE SEQUENCE [LARGE SCALE GENOMIC DNA]</scope>
    <source>
        <strain evidence="2">cv. Punajuju</strain>
    </source>
</reference>